<evidence type="ECO:0000259" key="6">
    <source>
        <dbReference type="PROSITE" id="PS50119"/>
    </source>
</evidence>
<dbReference type="Pfam" id="PF00643">
    <property type="entry name" value="zf-B_box"/>
    <property type="match status" value="1"/>
</dbReference>
<proteinExistence type="predicted"/>
<feature type="domain" description="B box-type" evidence="6">
    <location>
        <begin position="101"/>
        <end position="152"/>
    </location>
</feature>
<dbReference type="PANTHER" id="PTHR25462">
    <property type="entry name" value="BONUS, ISOFORM C-RELATED"/>
    <property type="match status" value="1"/>
</dbReference>
<dbReference type="SMART" id="SM00336">
    <property type="entry name" value="BBOX"/>
    <property type="match status" value="2"/>
</dbReference>
<dbReference type="Gene3D" id="3.30.160.60">
    <property type="entry name" value="Classic Zinc Finger"/>
    <property type="match status" value="1"/>
</dbReference>
<dbReference type="PROSITE" id="PS00518">
    <property type="entry name" value="ZF_RING_1"/>
    <property type="match status" value="1"/>
</dbReference>
<feature type="non-terminal residue" evidence="7">
    <location>
        <position position="191"/>
    </location>
</feature>
<dbReference type="Pfam" id="PF00097">
    <property type="entry name" value="zf-C3HC4"/>
    <property type="match status" value="1"/>
</dbReference>
<dbReference type="Proteomes" id="UP000030746">
    <property type="component" value="Unassembled WGS sequence"/>
</dbReference>
<dbReference type="PROSITE" id="PS50119">
    <property type="entry name" value="ZF_BBOX"/>
    <property type="match status" value="2"/>
</dbReference>
<organism evidence="7 8">
    <name type="scientific">Lottia gigantea</name>
    <name type="common">Giant owl limpet</name>
    <dbReference type="NCBI Taxonomy" id="225164"/>
    <lineage>
        <taxon>Eukaryota</taxon>
        <taxon>Metazoa</taxon>
        <taxon>Spiralia</taxon>
        <taxon>Lophotrochozoa</taxon>
        <taxon>Mollusca</taxon>
        <taxon>Gastropoda</taxon>
        <taxon>Patellogastropoda</taxon>
        <taxon>Lottioidea</taxon>
        <taxon>Lottiidae</taxon>
        <taxon>Lottia</taxon>
    </lineage>
</organism>
<dbReference type="GO" id="GO:0008270">
    <property type="term" value="F:zinc ion binding"/>
    <property type="evidence" value="ECO:0007669"/>
    <property type="project" value="UniProtKB-KW"/>
</dbReference>
<evidence type="ECO:0000313" key="8">
    <source>
        <dbReference type="Proteomes" id="UP000030746"/>
    </source>
</evidence>
<evidence type="ECO:0008006" key="9">
    <source>
        <dbReference type="Google" id="ProtNLM"/>
    </source>
</evidence>
<dbReference type="GO" id="GO:0061630">
    <property type="term" value="F:ubiquitin protein ligase activity"/>
    <property type="evidence" value="ECO:0007669"/>
    <property type="project" value="TreeGrafter"/>
</dbReference>
<dbReference type="InterPro" id="IPR017907">
    <property type="entry name" value="Znf_RING_CS"/>
</dbReference>
<dbReference type="SUPFAM" id="SSF57850">
    <property type="entry name" value="RING/U-box"/>
    <property type="match status" value="1"/>
</dbReference>
<dbReference type="PANTHER" id="PTHR25462:SF305">
    <property type="entry name" value="RING-TYPE DOMAIN-CONTAINING PROTEIN"/>
    <property type="match status" value="1"/>
</dbReference>
<dbReference type="InterPro" id="IPR047153">
    <property type="entry name" value="TRIM45/56/19-like"/>
</dbReference>
<dbReference type="EMBL" id="KB202619">
    <property type="protein sequence ID" value="ESO89292.1"/>
    <property type="molecule type" value="Genomic_DNA"/>
</dbReference>
<dbReference type="RefSeq" id="XP_009060321.1">
    <property type="nucleotide sequence ID" value="XM_009062073.1"/>
</dbReference>
<dbReference type="InterPro" id="IPR000315">
    <property type="entry name" value="Znf_B-box"/>
</dbReference>
<evidence type="ECO:0000256" key="1">
    <source>
        <dbReference type="ARBA" id="ARBA00022723"/>
    </source>
</evidence>
<reference evidence="7 8" key="1">
    <citation type="journal article" date="2013" name="Nature">
        <title>Insights into bilaterian evolution from three spiralian genomes.</title>
        <authorList>
            <person name="Simakov O."/>
            <person name="Marletaz F."/>
            <person name="Cho S.J."/>
            <person name="Edsinger-Gonzales E."/>
            <person name="Havlak P."/>
            <person name="Hellsten U."/>
            <person name="Kuo D.H."/>
            <person name="Larsson T."/>
            <person name="Lv J."/>
            <person name="Arendt D."/>
            <person name="Savage R."/>
            <person name="Osoegawa K."/>
            <person name="de Jong P."/>
            <person name="Grimwood J."/>
            <person name="Chapman J.A."/>
            <person name="Shapiro H."/>
            <person name="Aerts A."/>
            <person name="Otillar R.P."/>
            <person name="Terry A.Y."/>
            <person name="Boore J.L."/>
            <person name="Grigoriev I.V."/>
            <person name="Lindberg D.R."/>
            <person name="Seaver E.C."/>
            <person name="Weisblat D.A."/>
            <person name="Putnam N.H."/>
            <person name="Rokhsar D.S."/>
        </authorList>
    </citation>
    <scope>NUCLEOTIDE SEQUENCE [LARGE SCALE GENOMIC DNA]</scope>
</reference>
<dbReference type="SUPFAM" id="SSF57845">
    <property type="entry name" value="B-box zinc-binding domain"/>
    <property type="match status" value="1"/>
</dbReference>
<sequence length="191" mass="21855">MATGTKLMKEINDQFLICKICFEPYKDPKTLVCLHTFCCDCIQKHTEAENSRPSRYNLYSRYVGCPLCRKKTEIPSGGIRNLQDNFLVSSLTEVINKRVCTKVPPCEICHTIRPRSNEACSKCLECNKLLCAGCVELHMTTKVTQKHSLIDIEGEKDIECKAHPEEIVRFYCEPCDACICVVCTFQEHRDH</sequence>
<dbReference type="OMA" id="KECICIL"/>
<keyword evidence="8" id="KW-1185">Reference proteome</keyword>
<dbReference type="GeneID" id="20230152"/>
<gene>
    <name evidence="7" type="ORF">LOTGIDRAFT_106854</name>
</gene>
<protein>
    <recommendedName>
        <fullName evidence="9">RING-type domain-containing protein</fullName>
    </recommendedName>
</protein>
<dbReference type="PROSITE" id="PS50089">
    <property type="entry name" value="ZF_RING_2"/>
    <property type="match status" value="1"/>
</dbReference>
<evidence type="ECO:0000256" key="2">
    <source>
        <dbReference type="ARBA" id="ARBA00022771"/>
    </source>
</evidence>
<dbReference type="InterPro" id="IPR001841">
    <property type="entry name" value="Znf_RING"/>
</dbReference>
<dbReference type="CTD" id="20230152"/>
<dbReference type="KEGG" id="lgi:LOTGIDRAFT_106854"/>
<dbReference type="AlphaFoldDB" id="V3ZXZ6"/>
<evidence type="ECO:0000259" key="5">
    <source>
        <dbReference type="PROSITE" id="PS50089"/>
    </source>
</evidence>
<dbReference type="InterPro" id="IPR018957">
    <property type="entry name" value="Znf_C3HC4_RING-type"/>
</dbReference>
<keyword evidence="2 4" id="KW-0863">Zinc-finger</keyword>
<feature type="domain" description="B box-type" evidence="6">
    <location>
        <begin position="155"/>
        <end position="191"/>
    </location>
</feature>
<accession>V3ZXZ6</accession>
<evidence type="ECO:0000256" key="4">
    <source>
        <dbReference type="PROSITE-ProRule" id="PRU00024"/>
    </source>
</evidence>
<keyword evidence="3" id="KW-0862">Zinc</keyword>
<name>V3ZXZ6_LOTGI</name>
<dbReference type="GO" id="GO:0005654">
    <property type="term" value="C:nucleoplasm"/>
    <property type="evidence" value="ECO:0007669"/>
    <property type="project" value="TreeGrafter"/>
</dbReference>
<dbReference type="Gene3D" id="3.30.40.10">
    <property type="entry name" value="Zinc/RING finger domain, C3HC4 (zinc finger)"/>
    <property type="match status" value="1"/>
</dbReference>
<evidence type="ECO:0000313" key="7">
    <source>
        <dbReference type="EMBL" id="ESO89292.1"/>
    </source>
</evidence>
<evidence type="ECO:0000256" key="3">
    <source>
        <dbReference type="ARBA" id="ARBA00022833"/>
    </source>
</evidence>
<dbReference type="InterPro" id="IPR013083">
    <property type="entry name" value="Znf_RING/FYVE/PHD"/>
</dbReference>
<keyword evidence="1" id="KW-0479">Metal-binding</keyword>
<dbReference type="HOGENOM" id="CLU_013137_14_2_1"/>
<feature type="domain" description="RING-type" evidence="5">
    <location>
        <begin position="18"/>
        <end position="69"/>
    </location>
</feature>
<dbReference type="OrthoDB" id="342730at2759"/>
<dbReference type="SMART" id="SM00184">
    <property type="entry name" value="RING"/>
    <property type="match status" value="1"/>
</dbReference>